<evidence type="ECO:0000256" key="3">
    <source>
        <dbReference type="ARBA" id="ARBA00022643"/>
    </source>
</evidence>
<evidence type="ECO:0000256" key="4">
    <source>
        <dbReference type="ARBA" id="ARBA00022857"/>
    </source>
</evidence>
<dbReference type="Gene3D" id="3.20.20.70">
    <property type="entry name" value="Aldolase class I"/>
    <property type="match status" value="1"/>
</dbReference>
<evidence type="ECO:0000313" key="8">
    <source>
        <dbReference type="Proteomes" id="UP001519308"/>
    </source>
</evidence>
<keyword evidence="4" id="KW-0521">NADP</keyword>
<dbReference type="InterPro" id="IPR044152">
    <property type="entry name" value="YqjM-like"/>
</dbReference>
<keyword evidence="2" id="KW-0285">Flavoprotein</keyword>
<comment type="caution">
    <text evidence="7">The sequence shown here is derived from an EMBL/GenBank/DDBJ whole genome shotgun (WGS) entry which is preliminary data.</text>
</comment>
<accession>A0ABS4K2S6</accession>
<dbReference type="SUPFAM" id="SSF51395">
    <property type="entry name" value="FMN-linked oxidoreductases"/>
    <property type="match status" value="1"/>
</dbReference>
<organism evidence="7 8">
    <name type="scientific">Clostridium punense</name>
    <dbReference type="NCBI Taxonomy" id="1054297"/>
    <lineage>
        <taxon>Bacteria</taxon>
        <taxon>Bacillati</taxon>
        <taxon>Bacillota</taxon>
        <taxon>Clostridia</taxon>
        <taxon>Eubacteriales</taxon>
        <taxon>Clostridiaceae</taxon>
        <taxon>Clostridium</taxon>
    </lineage>
</organism>
<evidence type="ECO:0000313" key="7">
    <source>
        <dbReference type="EMBL" id="MBP2022092.1"/>
    </source>
</evidence>
<dbReference type="Pfam" id="PF00724">
    <property type="entry name" value="Oxidored_FMN"/>
    <property type="match status" value="1"/>
</dbReference>
<dbReference type="InterPro" id="IPR001155">
    <property type="entry name" value="OxRdtase_FMN_N"/>
</dbReference>
<name>A0ABS4K2S6_9CLOT</name>
<evidence type="ECO:0000256" key="2">
    <source>
        <dbReference type="ARBA" id="ARBA00022630"/>
    </source>
</evidence>
<dbReference type="Proteomes" id="UP001519308">
    <property type="component" value="Unassembled WGS sequence"/>
</dbReference>
<dbReference type="EMBL" id="JAGGLL010000013">
    <property type="protein sequence ID" value="MBP2022092.1"/>
    <property type="molecule type" value="Genomic_DNA"/>
</dbReference>
<evidence type="ECO:0000259" key="6">
    <source>
        <dbReference type="Pfam" id="PF00724"/>
    </source>
</evidence>
<gene>
    <name evidence="7" type="ORF">J2Z44_001893</name>
</gene>
<sequence>MTNMFNSMMIKNWKAKNRIVVPPMVCFSFTGEDGFATEDNINHYKAFAEGGAGVVVLEAHAVEKDGRLSSDQMGIWSDEFIECLKPIAENFHNNDVISLVQIHHAGLKSPKNVVDLPIAPSDYDKDGTVAREMTMDEIKRVQQSFLKAALRVKKAGFHGIELHGAHGYLIDQFMSPITNKRNDEYGGTIENRMRFALEIVEMIKAEVGEDFILGYRMGGNAPTLTEGIEIAKALESKGVDLLHVSAGITGESIPEPPKDFPYNWIVYCGTEIKKEVKIPVIVVNGIRTPEQAGYIIENKLADFVAVGRGHLVDPNWVKKAESSMTPSPCLKCQKCLWFKNGRHCPGRKAV</sequence>
<comment type="cofactor">
    <cofactor evidence="1">
        <name>FMN</name>
        <dbReference type="ChEBI" id="CHEBI:58210"/>
    </cofactor>
</comment>
<protein>
    <submittedName>
        <fullName evidence="7">2,4-dienoyl-CoA reductase-like NADH-dependent reductase (Old Yellow Enzyme family)</fullName>
    </submittedName>
</protein>
<evidence type="ECO:0000256" key="5">
    <source>
        <dbReference type="ARBA" id="ARBA00023002"/>
    </source>
</evidence>
<keyword evidence="8" id="KW-1185">Reference proteome</keyword>
<evidence type="ECO:0000256" key="1">
    <source>
        <dbReference type="ARBA" id="ARBA00001917"/>
    </source>
</evidence>
<dbReference type="PANTHER" id="PTHR43303:SF4">
    <property type="entry name" value="NADPH DEHYDROGENASE C23G7.10C-RELATED"/>
    <property type="match status" value="1"/>
</dbReference>
<feature type="domain" description="NADH:flavin oxidoreductase/NADH oxidase N-terminal" evidence="6">
    <location>
        <begin position="4"/>
        <end position="323"/>
    </location>
</feature>
<keyword evidence="3" id="KW-0288">FMN</keyword>
<dbReference type="PANTHER" id="PTHR43303">
    <property type="entry name" value="NADPH DEHYDROGENASE C23G7.10C-RELATED"/>
    <property type="match status" value="1"/>
</dbReference>
<proteinExistence type="predicted"/>
<dbReference type="CDD" id="cd02803">
    <property type="entry name" value="OYE_like_FMN_family"/>
    <property type="match status" value="1"/>
</dbReference>
<dbReference type="InterPro" id="IPR013785">
    <property type="entry name" value="Aldolase_TIM"/>
</dbReference>
<dbReference type="RefSeq" id="WP_021284558.1">
    <property type="nucleotide sequence ID" value="NZ_JAGGLL010000013.1"/>
</dbReference>
<keyword evidence="5" id="KW-0560">Oxidoreductase</keyword>
<reference evidence="7 8" key="1">
    <citation type="submission" date="2021-03" db="EMBL/GenBank/DDBJ databases">
        <title>Genomic Encyclopedia of Type Strains, Phase IV (KMG-IV): sequencing the most valuable type-strain genomes for metagenomic binning, comparative biology and taxonomic classification.</title>
        <authorList>
            <person name="Goeker M."/>
        </authorList>
    </citation>
    <scope>NUCLEOTIDE SEQUENCE [LARGE SCALE GENOMIC DNA]</scope>
    <source>
        <strain evidence="7 8">DSM 28650</strain>
    </source>
</reference>